<proteinExistence type="predicted"/>
<accession>A0ABQ7WN09</accession>
<feature type="domain" description="DUF659" evidence="1">
    <location>
        <begin position="148"/>
        <end position="235"/>
    </location>
</feature>
<dbReference type="PANTHER" id="PTHR32166:SF74">
    <property type="entry name" value="OS05G0256350 PROTEIN"/>
    <property type="match status" value="1"/>
</dbReference>
<gene>
    <name evidence="2" type="ORF">KY290_001538</name>
</gene>
<keyword evidence="3" id="KW-1185">Reference proteome</keyword>
<dbReference type="EMBL" id="JAIVGD010000001">
    <property type="protein sequence ID" value="KAH0781940.1"/>
    <property type="molecule type" value="Genomic_DNA"/>
</dbReference>
<comment type="caution">
    <text evidence="2">The sequence shown here is derived from an EMBL/GenBank/DDBJ whole genome shotgun (WGS) entry which is preliminary data.</text>
</comment>
<dbReference type="Pfam" id="PF04937">
    <property type="entry name" value="DUF659"/>
    <property type="match status" value="1"/>
</dbReference>
<organism evidence="2 3">
    <name type="scientific">Solanum tuberosum</name>
    <name type="common">Potato</name>
    <dbReference type="NCBI Taxonomy" id="4113"/>
    <lineage>
        <taxon>Eukaryota</taxon>
        <taxon>Viridiplantae</taxon>
        <taxon>Streptophyta</taxon>
        <taxon>Embryophyta</taxon>
        <taxon>Tracheophyta</taxon>
        <taxon>Spermatophyta</taxon>
        <taxon>Magnoliopsida</taxon>
        <taxon>eudicotyledons</taxon>
        <taxon>Gunneridae</taxon>
        <taxon>Pentapetalae</taxon>
        <taxon>asterids</taxon>
        <taxon>lamiids</taxon>
        <taxon>Solanales</taxon>
        <taxon>Solanaceae</taxon>
        <taxon>Solanoideae</taxon>
        <taxon>Solaneae</taxon>
        <taxon>Solanum</taxon>
    </lineage>
</organism>
<dbReference type="PANTHER" id="PTHR32166">
    <property type="entry name" value="OSJNBA0013A04.12 PROTEIN"/>
    <property type="match status" value="1"/>
</dbReference>
<name>A0ABQ7WN09_SOLTU</name>
<evidence type="ECO:0000313" key="3">
    <source>
        <dbReference type="Proteomes" id="UP000826656"/>
    </source>
</evidence>
<sequence>MGTSKNVVRCSIFLDVVRKEIRRYVEGKKDLKRQILHQPDVTNLDDDVDEEMEEGEAVDLSLHTKSQKRARNAAISSSCGSTGRKGPLDCYFPQKPGDNAGENCKRILQDVAKGILRKRAIVAFSRWVYDAGIPFNCVNYTDTFGAFIEAVQNIVEDHRVEWNKFGCSIMMSKWTARTKKMIINVLVNSPKGSLFLESINVSDSSTDSIKMFSLFHNTIEKIEEENVVQVVTDNVLDSMCSPLHKFYLWGHFQGKNLHMCFY</sequence>
<reference evidence="2 3" key="1">
    <citation type="journal article" date="2021" name="bioRxiv">
        <title>Chromosome-scale and haplotype-resolved genome assembly of a tetraploid potato cultivar.</title>
        <authorList>
            <person name="Sun H."/>
            <person name="Jiao W.-B."/>
            <person name="Krause K."/>
            <person name="Campoy J.A."/>
            <person name="Goel M."/>
            <person name="Folz-Donahue K."/>
            <person name="Kukat C."/>
            <person name="Huettel B."/>
            <person name="Schneeberger K."/>
        </authorList>
    </citation>
    <scope>NUCLEOTIDE SEQUENCE [LARGE SCALE GENOMIC DNA]</scope>
    <source>
        <strain evidence="2">SolTubOtavaFocal</strain>
        <tissue evidence="2">Leaves</tissue>
    </source>
</reference>
<dbReference type="Proteomes" id="UP000826656">
    <property type="component" value="Unassembled WGS sequence"/>
</dbReference>
<evidence type="ECO:0000259" key="1">
    <source>
        <dbReference type="Pfam" id="PF04937"/>
    </source>
</evidence>
<dbReference type="InterPro" id="IPR007021">
    <property type="entry name" value="DUF659"/>
</dbReference>
<evidence type="ECO:0000313" key="2">
    <source>
        <dbReference type="EMBL" id="KAH0781940.1"/>
    </source>
</evidence>
<protein>
    <recommendedName>
        <fullName evidence="1">DUF659 domain-containing protein</fullName>
    </recommendedName>
</protein>